<dbReference type="EMBL" id="LANA01000001">
    <property type="protein sequence ID" value="NMN67468.1"/>
    <property type="molecule type" value="Genomic_DNA"/>
</dbReference>
<keyword evidence="3" id="KW-1185">Reference proteome</keyword>
<evidence type="ECO:0000256" key="1">
    <source>
        <dbReference type="SAM" id="MobiDB-lite"/>
    </source>
</evidence>
<accession>A0ABX1T026</accession>
<gene>
    <name evidence="2" type="ORF">VP91_00006110</name>
</gene>
<evidence type="ECO:0000313" key="2">
    <source>
        <dbReference type="EMBL" id="NMN67468.1"/>
    </source>
</evidence>
<protein>
    <submittedName>
        <fullName evidence="2">Uncharacterized protein</fullName>
    </submittedName>
</protein>
<feature type="compositionally biased region" description="Basic and acidic residues" evidence="1">
    <location>
        <begin position="123"/>
        <end position="137"/>
    </location>
</feature>
<comment type="caution">
    <text evidence="2">The sequence shown here is derived from an EMBL/GenBank/DDBJ whole genome shotgun (WGS) entry which is preliminary data.</text>
</comment>
<organism evidence="2 3">
    <name type="scientific">Pelagibacter ubique</name>
    <dbReference type="NCBI Taxonomy" id="198252"/>
    <lineage>
        <taxon>Bacteria</taxon>
        <taxon>Pseudomonadati</taxon>
        <taxon>Pseudomonadota</taxon>
        <taxon>Alphaproteobacteria</taxon>
        <taxon>Candidatus Pelagibacterales</taxon>
        <taxon>Candidatus Pelagibacteraceae</taxon>
        <taxon>Candidatus Pelagibacter</taxon>
    </lineage>
</organism>
<sequence>MSDTKDKKLIKKKSSLDAKVIPFKTKTLKQLKVETNQDIFDKMDAFSKELIQAFRDKTNREGIDRDKSLYLFHYRLMQEMMFKMSYPAFKYYTRAVSKQLLDQHKEYMSSLDEWTTDSDEMDDFGRRKEADKSKTLN</sequence>
<dbReference type="RefSeq" id="WP_169035962.1">
    <property type="nucleotide sequence ID" value="NZ_LANA01000001.1"/>
</dbReference>
<name>A0ABX1T026_PELUQ</name>
<dbReference type="Proteomes" id="UP001166004">
    <property type="component" value="Unassembled WGS sequence"/>
</dbReference>
<feature type="region of interest" description="Disordered" evidence="1">
    <location>
        <begin position="114"/>
        <end position="137"/>
    </location>
</feature>
<proteinExistence type="predicted"/>
<evidence type="ECO:0000313" key="3">
    <source>
        <dbReference type="Proteomes" id="UP001166004"/>
    </source>
</evidence>
<reference evidence="2 3" key="1">
    <citation type="submission" date="2019-07" db="EMBL/GenBank/DDBJ databases">
        <title>SAR11 Genome Evolution.</title>
        <authorList>
            <person name="Giovannoni S."/>
        </authorList>
    </citation>
    <scope>NUCLEOTIDE SEQUENCE [LARGE SCALE GENOMIC DNA]</scope>
    <source>
        <strain evidence="2 3">HTCC9565</strain>
    </source>
</reference>